<sequence>MAHPSAHGRPSGQAVWHPEPCIFFTPPAGQRLRRRGLDTTTPRPEPNEGFQSGALDQRRRGLTARGLVLGAQRDLHARPHVDDGVVVARDGALDEQQPLLRVHVDDGQVLRRHLLHTVVARHLLVRVGAARRLTLTDGARVTLILVRTVGLRLGALEAPAPHDAREAAALRGARHVHQLPLGEQVRLHGVAHVELRRILRRHPELLQVTAQGRAVLLEEAPLGLVEDLLTDLSEAQRHRRVLVLLRRPLAHHLAGADVNDRHRNEVALVVEHLGHADLLANQTLHVILTASASPRRKLNEITCLARFYVYGQQEAAQSSRHASHVKHRGSITASLGAIQPGVERRELRVREALSIHLLAQQEQRLIQVILRRLSLLLLLGDRLVDVRHRLLVRLLALLGLVHHLQQALVGQDARGARLARDGGQGVVEIVLQRLDLADEPHLHEPVLLQVLPRDVDQLGVLARHLHVGDLRLELLQALGGVAHLGALARQRLAHVLDLALDGIHRALPLLHHGLMLELLRLLPGEEVLVGRLLVVHLLLAGGERVTADDQRLLGAVHPLHGPRAIGLARQQISREIPELKDEIVVALRLRHGRVLRPRRGGCQPRETGRGRATVRRGRRWLPGPGRSPPPAPTVPGSGPAPRCG</sequence>
<dbReference type="EMBL" id="AAMD01000146">
    <property type="protein sequence ID" value="EAU63784.1"/>
    <property type="molecule type" value="Genomic_DNA"/>
</dbReference>
<feature type="region of interest" description="Disordered" evidence="1">
    <location>
        <begin position="26"/>
        <end position="56"/>
    </location>
</feature>
<organism evidence="2 3">
    <name type="scientific">Stigmatella aurantiaca (strain DW4/3-1)</name>
    <dbReference type="NCBI Taxonomy" id="378806"/>
    <lineage>
        <taxon>Bacteria</taxon>
        <taxon>Pseudomonadati</taxon>
        <taxon>Myxococcota</taxon>
        <taxon>Myxococcia</taxon>
        <taxon>Myxococcales</taxon>
        <taxon>Cystobacterineae</taxon>
        <taxon>Archangiaceae</taxon>
        <taxon>Stigmatella</taxon>
    </lineage>
</organism>
<accession>Q08TH5</accession>
<reference evidence="2 3" key="1">
    <citation type="submission" date="2006-04" db="EMBL/GenBank/DDBJ databases">
        <authorList>
            <person name="Nierman W.C."/>
        </authorList>
    </citation>
    <scope>NUCLEOTIDE SEQUENCE [LARGE SCALE GENOMIC DNA]</scope>
    <source>
        <strain evidence="2 3">DW4/3-1</strain>
    </source>
</reference>
<feature type="region of interest" description="Disordered" evidence="1">
    <location>
        <begin position="598"/>
        <end position="644"/>
    </location>
</feature>
<gene>
    <name evidence="2" type="ORF">STIAU_2469</name>
</gene>
<protein>
    <submittedName>
        <fullName evidence="2">Uncharacterized protein</fullName>
    </submittedName>
</protein>
<dbReference type="AlphaFoldDB" id="Q08TH5"/>
<dbReference type="Proteomes" id="UP000032702">
    <property type="component" value="Unassembled WGS sequence"/>
</dbReference>
<proteinExistence type="predicted"/>
<feature type="compositionally biased region" description="Low complexity" evidence="1">
    <location>
        <begin position="634"/>
        <end position="644"/>
    </location>
</feature>
<evidence type="ECO:0000313" key="3">
    <source>
        <dbReference type="Proteomes" id="UP000032702"/>
    </source>
</evidence>
<evidence type="ECO:0000256" key="1">
    <source>
        <dbReference type="SAM" id="MobiDB-lite"/>
    </source>
</evidence>
<evidence type="ECO:0000313" key="2">
    <source>
        <dbReference type="EMBL" id="EAU63784.1"/>
    </source>
</evidence>
<feature type="region of interest" description="Disordered" evidence="1">
    <location>
        <begin position="1"/>
        <end position="20"/>
    </location>
</feature>
<comment type="caution">
    <text evidence="2">The sequence shown here is derived from an EMBL/GenBank/DDBJ whole genome shotgun (WGS) entry which is preliminary data.</text>
</comment>
<name>Q08TH5_STIAD</name>